<keyword evidence="3" id="KW-0732">Signal</keyword>
<name>A0A3Q3KBW8_MONAL</name>
<feature type="compositionally biased region" description="Basic and acidic residues" evidence="2">
    <location>
        <begin position="477"/>
        <end position="493"/>
    </location>
</feature>
<dbReference type="Pfam" id="PF00079">
    <property type="entry name" value="Serpin"/>
    <property type="match status" value="1"/>
</dbReference>
<reference evidence="5" key="2">
    <citation type="submission" date="2025-09" db="UniProtKB">
        <authorList>
            <consortium name="Ensembl"/>
        </authorList>
    </citation>
    <scope>IDENTIFICATION</scope>
</reference>
<feature type="region of interest" description="Disordered" evidence="2">
    <location>
        <begin position="403"/>
        <end position="493"/>
    </location>
</feature>
<proteinExistence type="inferred from homology"/>
<feature type="signal peptide" evidence="3">
    <location>
        <begin position="1"/>
        <end position="18"/>
    </location>
</feature>
<dbReference type="InterPro" id="IPR000215">
    <property type="entry name" value="Serpin_fam"/>
</dbReference>
<evidence type="ECO:0000256" key="1">
    <source>
        <dbReference type="RuleBase" id="RU000411"/>
    </source>
</evidence>
<evidence type="ECO:0000256" key="2">
    <source>
        <dbReference type="SAM" id="MobiDB-lite"/>
    </source>
</evidence>
<organism evidence="5 6">
    <name type="scientific">Monopterus albus</name>
    <name type="common">Swamp eel</name>
    <dbReference type="NCBI Taxonomy" id="43700"/>
    <lineage>
        <taxon>Eukaryota</taxon>
        <taxon>Metazoa</taxon>
        <taxon>Chordata</taxon>
        <taxon>Craniata</taxon>
        <taxon>Vertebrata</taxon>
        <taxon>Euteleostomi</taxon>
        <taxon>Actinopterygii</taxon>
        <taxon>Neopterygii</taxon>
        <taxon>Teleostei</taxon>
        <taxon>Neoteleostei</taxon>
        <taxon>Acanthomorphata</taxon>
        <taxon>Anabantaria</taxon>
        <taxon>Synbranchiformes</taxon>
        <taxon>Synbranchidae</taxon>
        <taxon>Monopterus</taxon>
    </lineage>
</organism>
<dbReference type="InterPro" id="IPR042185">
    <property type="entry name" value="Serpin_sf_2"/>
</dbReference>
<comment type="similarity">
    <text evidence="1">Belongs to the serpin family.</text>
</comment>
<protein>
    <recommendedName>
        <fullName evidence="4">Serpin domain-containing protein</fullName>
    </recommendedName>
</protein>
<dbReference type="GO" id="GO:0005615">
    <property type="term" value="C:extracellular space"/>
    <property type="evidence" value="ECO:0007669"/>
    <property type="project" value="InterPro"/>
</dbReference>
<dbReference type="SMART" id="SM00093">
    <property type="entry name" value="SERPIN"/>
    <property type="match status" value="1"/>
</dbReference>
<dbReference type="InterPro" id="IPR036186">
    <property type="entry name" value="Serpin_sf"/>
</dbReference>
<feature type="domain" description="Serpin" evidence="4">
    <location>
        <begin position="61"/>
        <end position="400"/>
    </location>
</feature>
<feature type="compositionally biased region" description="Basic and acidic residues" evidence="2">
    <location>
        <begin position="427"/>
        <end position="438"/>
    </location>
</feature>
<dbReference type="STRING" id="43700.ENSMALP00000031634"/>
<dbReference type="GO" id="GO:0004867">
    <property type="term" value="F:serine-type endopeptidase inhibitor activity"/>
    <property type="evidence" value="ECO:0007669"/>
    <property type="project" value="InterPro"/>
</dbReference>
<dbReference type="Gene3D" id="3.30.497.10">
    <property type="entry name" value="Antithrombin, subunit I, domain 2"/>
    <property type="match status" value="1"/>
</dbReference>
<dbReference type="InterPro" id="IPR042178">
    <property type="entry name" value="Serpin_sf_1"/>
</dbReference>
<feature type="chain" id="PRO_5018596950" description="Serpin domain-containing protein" evidence="3">
    <location>
        <begin position="19"/>
        <end position="493"/>
    </location>
</feature>
<keyword evidence="6" id="KW-1185">Reference proteome</keyword>
<dbReference type="AlphaFoldDB" id="A0A3Q3KBW8"/>
<dbReference type="InterPro" id="IPR023796">
    <property type="entry name" value="Serpin_dom"/>
</dbReference>
<reference evidence="5" key="1">
    <citation type="submission" date="2025-08" db="UniProtKB">
        <authorList>
            <consortium name="Ensembl"/>
        </authorList>
    </citation>
    <scope>IDENTIFICATION</scope>
</reference>
<dbReference type="SUPFAM" id="SSF56574">
    <property type="entry name" value="Serpins"/>
    <property type="match status" value="1"/>
</dbReference>
<dbReference type="Ensembl" id="ENSMALT00000032185.1">
    <property type="protein sequence ID" value="ENSMALP00000031634.1"/>
    <property type="gene ID" value="ENSMALG00000021833.1"/>
</dbReference>
<feature type="compositionally biased region" description="Polar residues" evidence="2">
    <location>
        <begin position="439"/>
        <end position="454"/>
    </location>
</feature>
<evidence type="ECO:0000313" key="6">
    <source>
        <dbReference type="Proteomes" id="UP000261600"/>
    </source>
</evidence>
<evidence type="ECO:0000259" key="4">
    <source>
        <dbReference type="SMART" id="SM00093"/>
    </source>
</evidence>
<dbReference type="PANTHER" id="PTHR11461">
    <property type="entry name" value="SERINE PROTEASE INHIBITOR, SERPIN"/>
    <property type="match status" value="1"/>
</dbReference>
<sequence length="493" mass="54415">MKLCLLLLLLCLCHLGLTDEPTPGVPSAPDEDETVHSCEGRRVFSLEEHRAVAGTIERLGLQLLENLPVGPHQPNVILSPLSLAFALAQLTLGARNETEKLLLRSLHAHHLPCYHHILGSLAPHFIWTSLDVATRMYLRPGFEVKLSFVEDSLARYQSQPVPLVSVEEVNQWVENVTNGHIPNFMESIPHNVVLILMNAVYFKGEWQTQFDPLKTSKGVFYLDRQNLVSVDMMRSAHYPLRLLDDPELEAQVASFPFKGNTSFLIVLPLPGRKNVSSLLPKLNISDLYRRLPHEKTMQVNLPKVKLQYRHELQEALTSMGLGSLFLDPDLSGISDHSLRVTGVRHASTVELSEEGVEASATTAVTSMRSVSLFSVNSPFLFALVDDASLAPLFMGIVTNPAPDNNPMLNDDPHDNNTMSDQPVPGDVRVRGRNSEHSNRLCSETAAGSSIQSCSAPADEEEQPQHVNGLDTGNRPKSTQEDESCSKPDDSVSA</sequence>
<evidence type="ECO:0000313" key="5">
    <source>
        <dbReference type="Ensembl" id="ENSMALP00000031634.1"/>
    </source>
</evidence>
<dbReference type="Proteomes" id="UP000261600">
    <property type="component" value="Unplaced"/>
</dbReference>
<dbReference type="PANTHER" id="PTHR11461:SF20">
    <property type="entry name" value="ALPHA-2-ANTIPLASMIN"/>
    <property type="match status" value="1"/>
</dbReference>
<evidence type="ECO:0000256" key="3">
    <source>
        <dbReference type="SAM" id="SignalP"/>
    </source>
</evidence>
<dbReference type="PROSITE" id="PS00284">
    <property type="entry name" value="SERPIN"/>
    <property type="match status" value="1"/>
</dbReference>
<dbReference type="InterPro" id="IPR023795">
    <property type="entry name" value="Serpin_CS"/>
</dbReference>
<dbReference type="Gene3D" id="2.30.39.10">
    <property type="entry name" value="Alpha-1-antitrypsin, domain 1"/>
    <property type="match status" value="1"/>
</dbReference>
<accession>A0A3Q3KBW8</accession>